<dbReference type="RefSeq" id="XP_009523630.1">
    <property type="nucleotide sequence ID" value="XM_009525335.1"/>
</dbReference>
<feature type="transmembrane region" description="Helical" evidence="2">
    <location>
        <begin position="129"/>
        <end position="149"/>
    </location>
</feature>
<feature type="transmembrane region" description="Helical" evidence="2">
    <location>
        <begin position="371"/>
        <end position="395"/>
    </location>
</feature>
<sequence>MVTTFLEFLPEFMSIVFAVNIPSTKARKYVDAATFSCMMINLTSYSVGLGLASVLDTHCSQAYGANAFEKIGIYFQTGVLALGTLLVPLFVINWHTEHFSRYLLPGIPFLYVYELVCKVLQAQNILSPLVVCAALGNGVNIAASYGLAYRTSLGFRGIAIGCSLGNMTLALLLVPYFAWQPHHLTQWWTPPNFKAATRCIGAFLRFGAPGMLMLAVEMWGMEALSCRCVAAHSVLVNVNLLVYTTFEGLSVASTVRIGNCLGAGKASSAKLACVAAIKVTIALSSILAVLLYDFSGTIPRLFPDEGASADLASTILAIWSPLTVVDGLIWGVFRGAGKQKSAAVTNTLAYYAAGIPVGAFLAFRCDFGVEGLWIGTGVGDVLVVNTLIALMMWCWSWQQLAEDAKELTEL</sequence>
<feature type="transmembrane region" description="Helical" evidence="2">
    <location>
        <begin position="32"/>
        <end position="52"/>
    </location>
</feature>
<protein>
    <submittedName>
        <fullName evidence="3">Uncharacterized protein</fullName>
    </submittedName>
</protein>
<dbReference type="Pfam" id="PF01554">
    <property type="entry name" value="MatE"/>
    <property type="match status" value="2"/>
</dbReference>
<keyword evidence="2" id="KW-0472">Membrane</keyword>
<accession>G4Z5C8</accession>
<evidence type="ECO:0000256" key="1">
    <source>
        <dbReference type="ARBA" id="ARBA00010199"/>
    </source>
</evidence>
<dbReference type="SMR" id="G4Z5C8"/>
<dbReference type="Proteomes" id="UP000002640">
    <property type="component" value="Unassembled WGS sequence"/>
</dbReference>
<reference evidence="3 4" key="1">
    <citation type="journal article" date="2006" name="Science">
        <title>Phytophthora genome sequences uncover evolutionary origins and mechanisms of pathogenesis.</title>
        <authorList>
            <person name="Tyler B.M."/>
            <person name="Tripathy S."/>
            <person name="Zhang X."/>
            <person name="Dehal P."/>
            <person name="Jiang R.H."/>
            <person name="Aerts A."/>
            <person name="Arredondo F.D."/>
            <person name="Baxter L."/>
            <person name="Bensasson D."/>
            <person name="Beynon J.L."/>
            <person name="Chapman J."/>
            <person name="Damasceno C.M."/>
            <person name="Dorrance A.E."/>
            <person name="Dou D."/>
            <person name="Dickerman A.W."/>
            <person name="Dubchak I.L."/>
            <person name="Garbelotto M."/>
            <person name="Gijzen M."/>
            <person name="Gordon S.G."/>
            <person name="Govers F."/>
            <person name="Grunwald N.J."/>
            <person name="Huang W."/>
            <person name="Ivors K.L."/>
            <person name="Jones R.W."/>
            <person name="Kamoun S."/>
            <person name="Krampis K."/>
            <person name="Lamour K.H."/>
            <person name="Lee M.K."/>
            <person name="McDonald W.H."/>
            <person name="Medina M."/>
            <person name="Meijer H.J."/>
            <person name="Nordberg E.K."/>
            <person name="Maclean D.J."/>
            <person name="Ospina-Giraldo M.D."/>
            <person name="Morris P.F."/>
            <person name="Phuntumart V."/>
            <person name="Putnam N.H."/>
            <person name="Rash S."/>
            <person name="Rose J.K."/>
            <person name="Sakihama Y."/>
            <person name="Salamov A.A."/>
            <person name="Savidor A."/>
            <person name="Scheuring C.F."/>
            <person name="Smith B.M."/>
            <person name="Sobral B.W."/>
            <person name="Terry A."/>
            <person name="Torto-Alalibo T.A."/>
            <person name="Win J."/>
            <person name="Xu Z."/>
            <person name="Zhang H."/>
            <person name="Grigoriev I.V."/>
            <person name="Rokhsar D.S."/>
            <person name="Boore J.L."/>
        </authorList>
    </citation>
    <scope>NUCLEOTIDE SEQUENCE [LARGE SCALE GENOMIC DNA]</scope>
    <source>
        <strain evidence="3 4">P6497</strain>
    </source>
</reference>
<feature type="transmembrane region" description="Helical" evidence="2">
    <location>
        <begin position="240"/>
        <end position="259"/>
    </location>
</feature>
<dbReference type="InParanoid" id="G4Z5C8"/>
<dbReference type="AlphaFoldDB" id="G4Z5C8"/>
<evidence type="ECO:0000313" key="3">
    <source>
        <dbReference type="EMBL" id="EGZ20913.1"/>
    </source>
</evidence>
<evidence type="ECO:0000256" key="2">
    <source>
        <dbReference type="SAM" id="Phobius"/>
    </source>
</evidence>
<proteinExistence type="inferred from homology"/>
<dbReference type="KEGG" id="psoj:PHYSODRAFT_313372"/>
<comment type="similarity">
    <text evidence="1">Belongs to the multi antimicrobial extrusion (MATE) (TC 2.A.66.1) family.</text>
</comment>
<feature type="transmembrane region" description="Helical" evidence="2">
    <location>
        <begin position="155"/>
        <end position="179"/>
    </location>
</feature>
<keyword evidence="2" id="KW-1133">Transmembrane helix</keyword>
<name>G4Z5C8_PHYSP</name>
<dbReference type="EMBL" id="JH159153">
    <property type="protein sequence ID" value="EGZ20913.1"/>
    <property type="molecule type" value="Genomic_DNA"/>
</dbReference>
<dbReference type="GO" id="GO:0016020">
    <property type="term" value="C:membrane"/>
    <property type="evidence" value="ECO:0007669"/>
    <property type="project" value="InterPro"/>
</dbReference>
<dbReference type="PANTHER" id="PTHR11206">
    <property type="entry name" value="MULTIDRUG RESISTANCE PROTEIN"/>
    <property type="match status" value="1"/>
</dbReference>
<feature type="transmembrane region" description="Helical" evidence="2">
    <location>
        <begin position="200"/>
        <end position="220"/>
    </location>
</feature>
<evidence type="ECO:0000313" key="4">
    <source>
        <dbReference type="Proteomes" id="UP000002640"/>
    </source>
</evidence>
<gene>
    <name evidence="3" type="ORF">PHYSODRAFT_313372</name>
</gene>
<dbReference type="GeneID" id="20643596"/>
<keyword evidence="2" id="KW-0812">Transmembrane</keyword>
<feature type="transmembrane region" description="Helical" evidence="2">
    <location>
        <begin position="73"/>
        <end position="93"/>
    </location>
</feature>
<feature type="transmembrane region" description="Helical" evidence="2">
    <location>
        <begin position="271"/>
        <end position="292"/>
    </location>
</feature>
<feature type="transmembrane region" description="Helical" evidence="2">
    <location>
        <begin position="312"/>
        <end position="336"/>
    </location>
</feature>
<organism evidence="3 4">
    <name type="scientific">Phytophthora sojae (strain P6497)</name>
    <name type="common">Soybean stem and root rot agent</name>
    <name type="synonym">Phytophthora megasperma f. sp. glycines</name>
    <dbReference type="NCBI Taxonomy" id="1094619"/>
    <lineage>
        <taxon>Eukaryota</taxon>
        <taxon>Sar</taxon>
        <taxon>Stramenopiles</taxon>
        <taxon>Oomycota</taxon>
        <taxon>Peronosporomycetes</taxon>
        <taxon>Peronosporales</taxon>
        <taxon>Peronosporaceae</taxon>
        <taxon>Phytophthora</taxon>
    </lineage>
</organism>
<dbReference type="InterPro" id="IPR002528">
    <property type="entry name" value="MATE_fam"/>
</dbReference>
<keyword evidence="4" id="KW-1185">Reference proteome</keyword>
<dbReference type="GO" id="GO:0042910">
    <property type="term" value="F:xenobiotic transmembrane transporter activity"/>
    <property type="evidence" value="ECO:0007669"/>
    <property type="project" value="InterPro"/>
</dbReference>
<dbReference type="OMA" id="YTCSAII"/>
<feature type="transmembrane region" description="Helical" evidence="2">
    <location>
        <begin position="348"/>
        <end position="365"/>
    </location>
</feature>
<dbReference type="STRING" id="1094619.G4Z5C8"/>
<dbReference type="GO" id="GO:0015297">
    <property type="term" value="F:antiporter activity"/>
    <property type="evidence" value="ECO:0007669"/>
    <property type="project" value="InterPro"/>
</dbReference>